<keyword evidence="2" id="KW-1185">Reference proteome</keyword>
<reference evidence="1" key="1">
    <citation type="submission" date="2022-06" db="EMBL/GenBank/DDBJ databases">
        <title>Alkalimarinus sp. nov., isolated from gut of a Alitta virens.</title>
        <authorList>
            <person name="Yang A.I."/>
            <person name="Shin N.-R."/>
        </authorList>
    </citation>
    <scope>NUCLEOTIDE SEQUENCE</scope>
    <source>
        <strain evidence="1">A2M4</strain>
    </source>
</reference>
<dbReference type="RefSeq" id="WP_265046650.1">
    <property type="nucleotide sequence ID" value="NZ_CP100390.1"/>
</dbReference>
<name>A0ABY6MZ92_9ALTE</name>
<dbReference type="PANTHER" id="PTHR39662:SF1">
    <property type="entry name" value="DUF354 DOMAIN-CONTAINING PROTEIN"/>
    <property type="match status" value="1"/>
</dbReference>
<accession>A0ABY6MZ92</accession>
<proteinExistence type="predicted"/>
<dbReference type="SUPFAM" id="SSF53756">
    <property type="entry name" value="UDP-Glycosyltransferase/glycogen phosphorylase"/>
    <property type="match status" value="1"/>
</dbReference>
<gene>
    <name evidence="1" type="ORF">NKI27_13940</name>
</gene>
<dbReference type="InterPro" id="IPR007152">
    <property type="entry name" value="DUF354"/>
</dbReference>
<evidence type="ECO:0000313" key="2">
    <source>
        <dbReference type="Proteomes" id="UP001163739"/>
    </source>
</evidence>
<dbReference type="PANTHER" id="PTHR39662">
    <property type="entry name" value="DUF354 DOMAIN-CONTAINING PROTEIN-RELATED"/>
    <property type="match status" value="1"/>
</dbReference>
<evidence type="ECO:0000313" key="1">
    <source>
        <dbReference type="EMBL" id="UZE95161.1"/>
    </source>
</evidence>
<organism evidence="1 2">
    <name type="scientific">Alkalimarinus alittae</name>
    <dbReference type="NCBI Taxonomy" id="2961619"/>
    <lineage>
        <taxon>Bacteria</taxon>
        <taxon>Pseudomonadati</taxon>
        <taxon>Pseudomonadota</taxon>
        <taxon>Gammaproteobacteria</taxon>
        <taxon>Alteromonadales</taxon>
        <taxon>Alteromonadaceae</taxon>
        <taxon>Alkalimarinus</taxon>
    </lineage>
</organism>
<dbReference type="Proteomes" id="UP001163739">
    <property type="component" value="Chromosome"/>
</dbReference>
<protein>
    <recommendedName>
        <fullName evidence="3">DUF354 domain-containing protein</fullName>
    </recommendedName>
</protein>
<dbReference type="EMBL" id="CP100390">
    <property type="protein sequence ID" value="UZE95161.1"/>
    <property type="molecule type" value="Genomic_DNA"/>
</dbReference>
<sequence length="350" mass="39769">MKKIAFLPAHPSQVWLLHSIQTYLMAQSKYEFIWVLRDKDISCELADRLGIKYQCISTASTGLLGNAVELAGNIFKCLKIGKKRKIDLWVTKYGAGNIAGFLLQQKSLSFNDDDVDQVPLIAHTSYPFAERILCPDVLRMGSYDKKSRRYAGCHELIYLHPNRFIPDPGVYRELGIDPSRKFILMRLSALTAHHDKNIRGISEAVVMRVIGLCTKLNIQCYISSEKTLPSSLSSYRLNIPVHRIHHALAFACLFIGDSQTMTSEAAVLGTPAFRLSDFQGRLSVIDEFERYRLAFGFSPDDQENFLTAVERMLIGVDLEKYNSNHRKFLTDKSDPVPWFSEQIIQVLESN</sequence>
<evidence type="ECO:0008006" key="3">
    <source>
        <dbReference type="Google" id="ProtNLM"/>
    </source>
</evidence>